<dbReference type="OrthoDB" id="5405126at2759"/>
<evidence type="ECO:0000313" key="2">
    <source>
        <dbReference type="Proteomes" id="UP000605986"/>
    </source>
</evidence>
<comment type="caution">
    <text evidence="1">The sequence shown here is derived from an EMBL/GenBank/DDBJ whole genome shotgun (WGS) entry which is preliminary data.</text>
</comment>
<dbReference type="AlphaFoldDB" id="A0A8H4KWV0"/>
<evidence type="ECO:0000313" key="1">
    <source>
        <dbReference type="EMBL" id="KAF4457580.1"/>
    </source>
</evidence>
<name>A0A8H4KWV0_9HYPO</name>
<organism evidence="1 2">
    <name type="scientific">Fusarium austroafricanum</name>
    <dbReference type="NCBI Taxonomy" id="2364996"/>
    <lineage>
        <taxon>Eukaryota</taxon>
        <taxon>Fungi</taxon>
        <taxon>Dikarya</taxon>
        <taxon>Ascomycota</taxon>
        <taxon>Pezizomycotina</taxon>
        <taxon>Sordariomycetes</taxon>
        <taxon>Hypocreomycetidae</taxon>
        <taxon>Hypocreales</taxon>
        <taxon>Nectriaceae</taxon>
        <taxon>Fusarium</taxon>
        <taxon>Fusarium concolor species complex</taxon>
    </lineage>
</organism>
<protein>
    <submittedName>
        <fullName evidence="1">Uncharacterized protein</fullName>
    </submittedName>
</protein>
<sequence length="383" mass="43947">MVFSKFTIEHFSASPARTLSAVFSETKNAQLNEVLTEIQEKIILPAHLPENARKLVFNPEKSDFIQRNPVTIELDGLEHTFKTIDRFKDVPNSKKAFAESTKLMNTKEEWENLGTLLAGYRKAGIKLEDWHANVVTRRACFAGQHYAVIECAQQVEKTGFRLDRDSTVITLLSFINGKIISPKGEKNETEQALKWTQMVWDLIQRPDHLIKHAQPRQQPHMNPIVRGLILFSQASAIKEQQAAGASVEALTRELQDNVEFITSAWAKRESDDLNKSPYLNALNVRDPSTAEHHIRRRQHLSPLYYIDAIVQNIKAMELAQEIIGDDAKGLQSIHDVMEQHLKDYLNMKNKTENSIYWIEVYKRVTGRTPDWEEYFLPSEPASE</sequence>
<keyword evidence="2" id="KW-1185">Reference proteome</keyword>
<dbReference type="EMBL" id="JAADJG010000022">
    <property type="protein sequence ID" value="KAF4457580.1"/>
    <property type="molecule type" value="Genomic_DNA"/>
</dbReference>
<proteinExistence type="predicted"/>
<dbReference type="Proteomes" id="UP000605986">
    <property type="component" value="Unassembled WGS sequence"/>
</dbReference>
<gene>
    <name evidence="1" type="ORF">F53441_630</name>
</gene>
<reference evidence="1" key="1">
    <citation type="submission" date="2020-01" db="EMBL/GenBank/DDBJ databases">
        <title>Identification and distribution of gene clusters putatively required for synthesis of sphingolipid metabolism inhibitors in phylogenetically diverse species of the filamentous fungus Fusarium.</title>
        <authorList>
            <person name="Kim H.-S."/>
            <person name="Busman M."/>
            <person name="Brown D.W."/>
            <person name="Divon H."/>
            <person name="Uhlig S."/>
            <person name="Proctor R.H."/>
        </authorList>
    </citation>
    <scope>NUCLEOTIDE SEQUENCE</scope>
    <source>
        <strain evidence="1">NRRL 53441</strain>
    </source>
</reference>
<accession>A0A8H4KWV0</accession>